<proteinExistence type="predicted"/>
<organism evidence="3 4">
    <name type="scientific">Thlaspi arvense</name>
    <name type="common">Field penny-cress</name>
    <dbReference type="NCBI Taxonomy" id="13288"/>
    <lineage>
        <taxon>Eukaryota</taxon>
        <taxon>Viridiplantae</taxon>
        <taxon>Streptophyta</taxon>
        <taxon>Embryophyta</taxon>
        <taxon>Tracheophyta</taxon>
        <taxon>Spermatophyta</taxon>
        <taxon>Magnoliopsida</taxon>
        <taxon>eudicotyledons</taxon>
        <taxon>Gunneridae</taxon>
        <taxon>Pentapetalae</taxon>
        <taxon>rosids</taxon>
        <taxon>malvids</taxon>
        <taxon>Brassicales</taxon>
        <taxon>Brassicaceae</taxon>
        <taxon>Thlaspideae</taxon>
        <taxon>Thlaspi</taxon>
    </lineage>
</organism>
<dbReference type="GO" id="GO:0032934">
    <property type="term" value="F:sterol binding"/>
    <property type="evidence" value="ECO:0007669"/>
    <property type="project" value="InterPro"/>
</dbReference>
<evidence type="ECO:0000256" key="1">
    <source>
        <dbReference type="SAM" id="SignalP"/>
    </source>
</evidence>
<sequence>MAISHVQPVLLLLASLFFIPALHALDFEYCNKSGYEFGNVSSVEISPNPVDLDDEPNITVSGYANQGIDYGSIEVHVTAGDVTHLMRRYFLCVVGDSCAIEAGTNFVLPLTEIPVDYTEGAAKYVYSIRLIDDDVKDAEESILKLCVQFELPLIDPRSVSVLSS</sequence>
<protein>
    <recommendedName>
        <fullName evidence="2">MD-2-related lipid-recognition domain-containing protein</fullName>
    </recommendedName>
</protein>
<evidence type="ECO:0000259" key="2">
    <source>
        <dbReference type="SMART" id="SM00737"/>
    </source>
</evidence>
<dbReference type="InterPro" id="IPR003172">
    <property type="entry name" value="ML_dom"/>
</dbReference>
<feature type="domain" description="MD-2-related lipid-recognition" evidence="2">
    <location>
        <begin position="27"/>
        <end position="151"/>
    </location>
</feature>
<dbReference type="InterPro" id="IPR014756">
    <property type="entry name" value="Ig_E-set"/>
</dbReference>
<dbReference type="InterPro" id="IPR039670">
    <property type="entry name" value="NPC2-like"/>
</dbReference>
<evidence type="ECO:0000313" key="4">
    <source>
        <dbReference type="Proteomes" id="UP000836841"/>
    </source>
</evidence>
<dbReference type="SUPFAM" id="SSF81296">
    <property type="entry name" value="E set domains"/>
    <property type="match status" value="1"/>
</dbReference>
<reference evidence="3 4" key="1">
    <citation type="submission" date="2022-03" db="EMBL/GenBank/DDBJ databases">
        <authorList>
            <person name="Nunn A."/>
            <person name="Chopra R."/>
            <person name="Nunn A."/>
            <person name="Contreras Garrido A."/>
        </authorList>
    </citation>
    <scope>NUCLEOTIDE SEQUENCE [LARGE SCALE GENOMIC DNA]</scope>
</reference>
<dbReference type="SMART" id="SM00737">
    <property type="entry name" value="ML"/>
    <property type="match status" value="1"/>
</dbReference>
<dbReference type="EMBL" id="OU466860">
    <property type="protein sequence ID" value="CAH2060369.1"/>
    <property type="molecule type" value="Genomic_DNA"/>
</dbReference>
<gene>
    <name evidence="3" type="ORF">TAV2_LOCUS13050</name>
</gene>
<keyword evidence="4" id="KW-1185">Reference proteome</keyword>
<dbReference type="AlphaFoldDB" id="A0AAU9SAH8"/>
<dbReference type="PANTHER" id="PTHR11306">
    <property type="entry name" value="NIEMANN PICK TYPE C2 PROTEIN NPC2-RELATED"/>
    <property type="match status" value="1"/>
</dbReference>
<dbReference type="Proteomes" id="UP000836841">
    <property type="component" value="Chromosome 4"/>
</dbReference>
<feature type="chain" id="PRO_5043840946" description="MD-2-related lipid-recognition domain-containing protein" evidence="1">
    <location>
        <begin position="25"/>
        <end position="164"/>
    </location>
</feature>
<feature type="signal peptide" evidence="1">
    <location>
        <begin position="1"/>
        <end position="24"/>
    </location>
</feature>
<accession>A0AAU9SAH8</accession>
<dbReference type="PANTHER" id="PTHR11306:SF54">
    <property type="entry name" value="MD-2-RELATED LIPID RECOGNITION DOMAIN-CONTAINING PROTEIN-RELATED"/>
    <property type="match status" value="1"/>
</dbReference>
<name>A0AAU9SAH8_THLAR</name>
<keyword evidence="1" id="KW-0732">Signal</keyword>
<evidence type="ECO:0000313" key="3">
    <source>
        <dbReference type="EMBL" id="CAH2060369.1"/>
    </source>
</evidence>
<dbReference type="Pfam" id="PF02221">
    <property type="entry name" value="E1_DerP2_DerF2"/>
    <property type="match status" value="1"/>
</dbReference>
<dbReference type="GO" id="GO:0015918">
    <property type="term" value="P:sterol transport"/>
    <property type="evidence" value="ECO:0007669"/>
    <property type="project" value="InterPro"/>
</dbReference>